<dbReference type="SUPFAM" id="SSF102588">
    <property type="entry name" value="LmbE-like"/>
    <property type="match status" value="1"/>
</dbReference>
<evidence type="ECO:0000313" key="1">
    <source>
        <dbReference type="EMBL" id="WAW14446.1"/>
    </source>
</evidence>
<protein>
    <recommendedName>
        <fullName evidence="3">PIG-L family deacetylase</fullName>
    </recommendedName>
</protein>
<evidence type="ECO:0000313" key="2">
    <source>
        <dbReference type="Proteomes" id="UP001164187"/>
    </source>
</evidence>
<dbReference type="InterPro" id="IPR024078">
    <property type="entry name" value="LmbE-like_dom_sf"/>
</dbReference>
<dbReference type="EMBL" id="CP114052">
    <property type="protein sequence ID" value="WAW14446.1"/>
    <property type="molecule type" value="Genomic_DNA"/>
</dbReference>
<keyword evidence="2" id="KW-1185">Reference proteome</keyword>
<accession>A0ABY7JPN1</accession>
<name>A0ABY7JPN1_9FIRM</name>
<gene>
    <name evidence="1" type="ORF">O0R46_07540</name>
</gene>
<sequence>MKLPKKIFNIKIFTILALTIVSLQLILLKTGYFSNDADNKEYAEIQHPLEDKKTIKDGVVVDNKKDKKDITEKVFEKNTKKQKKISKKNKDNYYTIGDMVQVPNRLKPVKIQAPPKGMDIDNIDLTPDYINNNGLNEPFKDYVVFYPQHQDDEVLWAGSVIRDAINRRGASHVFIALVSSGTGHKMFKTEQFKGMSDIEKAEYRNREFISSCLSLGIPKENIIFIYKKRDDWKTDFNLEKEFAIEMENKYKSVTHFTHSYKYDDHFMHRANGETLYKLWQNGQIKDLRFYLKPFLVKYVDASTNTLNIYSASSKTDYDMIRRACQAYKYTNVEKRRAGIGYKTDGLSFNSLVYDKNEKSYVIIQSNKTKG</sequence>
<dbReference type="Gene3D" id="3.40.50.10320">
    <property type="entry name" value="LmbE-like"/>
    <property type="match status" value="1"/>
</dbReference>
<dbReference type="Proteomes" id="UP001164187">
    <property type="component" value="Chromosome"/>
</dbReference>
<reference evidence="1" key="1">
    <citation type="submission" date="2022-12" db="EMBL/GenBank/DDBJ databases">
        <title>Peptostreptococcus.</title>
        <authorList>
            <person name="Lee S.H."/>
        </authorList>
    </citation>
    <scope>NUCLEOTIDE SEQUENCE</scope>
    <source>
        <strain evidence="1">CBA3647</strain>
    </source>
</reference>
<organism evidence="1 2">
    <name type="scientific">Peptostreptococcus equinus</name>
    <dbReference type="NCBI Taxonomy" id="3003601"/>
    <lineage>
        <taxon>Bacteria</taxon>
        <taxon>Bacillati</taxon>
        <taxon>Bacillota</taxon>
        <taxon>Clostridia</taxon>
        <taxon>Peptostreptococcales</taxon>
        <taxon>Peptostreptococcaceae</taxon>
        <taxon>Peptostreptococcus</taxon>
    </lineage>
</organism>
<dbReference type="RefSeq" id="WP_269311123.1">
    <property type="nucleotide sequence ID" value="NZ_CP114052.1"/>
</dbReference>
<proteinExistence type="predicted"/>
<evidence type="ECO:0008006" key="3">
    <source>
        <dbReference type="Google" id="ProtNLM"/>
    </source>
</evidence>